<feature type="compositionally biased region" description="Acidic residues" evidence="1">
    <location>
        <begin position="203"/>
        <end position="216"/>
    </location>
</feature>
<dbReference type="AlphaFoldDB" id="A0A7G2C1Y3"/>
<dbReference type="Proteomes" id="UP000515908">
    <property type="component" value="Chromosome 02"/>
</dbReference>
<evidence type="ECO:0000313" key="3">
    <source>
        <dbReference type="Proteomes" id="UP000515908"/>
    </source>
</evidence>
<protein>
    <submittedName>
        <fullName evidence="2">Uncharacterized protein</fullName>
    </submittedName>
</protein>
<feature type="region of interest" description="Disordered" evidence="1">
    <location>
        <begin position="170"/>
        <end position="230"/>
    </location>
</feature>
<feature type="compositionally biased region" description="Basic and acidic residues" evidence="1">
    <location>
        <begin position="30"/>
        <end position="40"/>
    </location>
</feature>
<dbReference type="EMBL" id="LR877146">
    <property type="protein sequence ID" value="CAD2213555.1"/>
    <property type="molecule type" value="Genomic_DNA"/>
</dbReference>
<sequence length="383" mass="41292">MTPNTTFEVPSLSYESPPPATSASLPPFEELAHPQVRQESKTSYWGRGAQKDSHPCTPVDSLVSCNPSTHAFPTSFNDPKQKSKSADDVAAINRLMNPAGGPPLAQPGSSHFESQVSFSSHRPTFSSFATVGGGGLHHKASVTFMENLVERSKPSGAPALIPSLLPTTVEDQPRSCMKKGKKKTGGGLKLLVPEMSDNHGEHSDDDDDDEGDDGDLEASGHLRPVGNKFSGQYSFDRTPVQSFSMSQGNYLPNAFSVGNSANQSFNPSYNASFNPSFSLKGCHSLGTSSKTRHRRKNSTLKAGSVSHACSLERDAARKSPVRRKEKLRIKKRHVGNGGFVLIEKEGEAAASSSLKDAAYYQKVPSFRVYGTAAYNVNPDNFKK</sequence>
<gene>
    <name evidence="2" type="ORF">ADEAN_000099800</name>
</gene>
<feature type="region of interest" description="Disordered" evidence="1">
    <location>
        <begin position="1"/>
        <end position="56"/>
    </location>
</feature>
<name>A0A7G2C1Y3_9TRYP</name>
<reference evidence="2 3" key="1">
    <citation type="submission" date="2020-08" db="EMBL/GenBank/DDBJ databases">
        <authorList>
            <person name="Newling K."/>
            <person name="Davey J."/>
            <person name="Forrester S."/>
        </authorList>
    </citation>
    <scope>NUCLEOTIDE SEQUENCE [LARGE SCALE GENOMIC DNA]</scope>
    <source>
        <strain evidence="3">Crithidia deanei Carvalho (ATCC PRA-265)</strain>
    </source>
</reference>
<proteinExistence type="predicted"/>
<keyword evidence="3" id="KW-1185">Reference proteome</keyword>
<evidence type="ECO:0000256" key="1">
    <source>
        <dbReference type="SAM" id="MobiDB-lite"/>
    </source>
</evidence>
<dbReference type="VEuPathDB" id="TriTrypDB:ADEAN_000099800"/>
<evidence type="ECO:0000313" key="2">
    <source>
        <dbReference type="EMBL" id="CAD2213555.1"/>
    </source>
</evidence>
<organism evidence="2 3">
    <name type="scientific">Angomonas deanei</name>
    <dbReference type="NCBI Taxonomy" id="59799"/>
    <lineage>
        <taxon>Eukaryota</taxon>
        <taxon>Discoba</taxon>
        <taxon>Euglenozoa</taxon>
        <taxon>Kinetoplastea</taxon>
        <taxon>Metakinetoplastina</taxon>
        <taxon>Trypanosomatida</taxon>
        <taxon>Trypanosomatidae</taxon>
        <taxon>Strigomonadinae</taxon>
        <taxon>Angomonas</taxon>
    </lineage>
</organism>
<accession>A0A7G2C1Y3</accession>